<feature type="compositionally biased region" description="Polar residues" evidence="6">
    <location>
        <begin position="784"/>
        <end position="806"/>
    </location>
</feature>
<dbReference type="InterPro" id="IPR047553">
    <property type="entry name" value="BICC1_KH-I_rpt3"/>
</dbReference>
<dbReference type="GO" id="GO:0090090">
    <property type="term" value="P:negative regulation of canonical Wnt signaling pathway"/>
    <property type="evidence" value="ECO:0007669"/>
    <property type="project" value="Ensembl"/>
</dbReference>
<keyword evidence="4 5" id="KW-0694">RNA-binding</keyword>
<dbReference type="Gene3D" id="3.30.310.270">
    <property type="match status" value="2"/>
</dbReference>
<dbReference type="FunFam" id="1.10.150.50:FF:000025">
    <property type="entry name" value="Ankyrin repeat and sterile alpha motif domain-containing 6"/>
    <property type="match status" value="1"/>
</dbReference>
<dbReference type="AlphaFoldDB" id="A0A8D0DSH3"/>
<dbReference type="GeneTree" id="ENSGT00940000156276"/>
<dbReference type="Proteomes" id="UP000694421">
    <property type="component" value="Unplaced"/>
</dbReference>
<dbReference type="CDD" id="cd22420">
    <property type="entry name" value="KH-I_BICC1_rpt1"/>
    <property type="match status" value="1"/>
</dbReference>
<keyword evidence="3" id="KW-0677">Repeat</keyword>
<dbReference type="InterPro" id="IPR001660">
    <property type="entry name" value="SAM"/>
</dbReference>
<dbReference type="PROSITE" id="PS50105">
    <property type="entry name" value="SAM_DOMAIN"/>
    <property type="match status" value="1"/>
</dbReference>
<dbReference type="FunFam" id="3.30.310.270:FF:000001">
    <property type="entry name" value="BicC family RNA binding protein 1"/>
    <property type="match status" value="1"/>
</dbReference>
<dbReference type="GO" id="GO:0007368">
    <property type="term" value="P:determination of left/right symmetry"/>
    <property type="evidence" value="ECO:0007669"/>
    <property type="project" value="Ensembl"/>
</dbReference>
<evidence type="ECO:0000313" key="9">
    <source>
        <dbReference type="Proteomes" id="UP000694421"/>
    </source>
</evidence>
<keyword evidence="2" id="KW-0217">Developmental protein</keyword>
<dbReference type="GO" id="GO:0001822">
    <property type="term" value="P:kidney development"/>
    <property type="evidence" value="ECO:0007669"/>
    <property type="project" value="Ensembl"/>
</dbReference>
<keyword evidence="9" id="KW-1185">Reference proteome</keyword>
<dbReference type="CDD" id="cd22422">
    <property type="entry name" value="KH-I_BICC1_rpt3"/>
    <property type="match status" value="1"/>
</dbReference>
<dbReference type="SUPFAM" id="SSF47769">
    <property type="entry name" value="SAM/Pointed domain"/>
    <property type="match status" value="1"/>
</dbReference>
<dbReference type="CDD" id="cd22421">
    <property type="entry name" value="KH-I_BICC1_rpt2"/>
    <property type="match status" value="1"/>
</dbReference>
<dbReference type="PANTHER" id="PTHR10627:SF78">
    <property type="entry name" value="PROTEIN BICAUDAL C HOMOLOG 1"/>
    <property type="match status" value="1"/>
</dbReference>
<dbReference type="OMA" id="LMYPTAA"/>
<dbReference type="Ensembl" id="ENSSMRT00000024735.1">
    <property type="protein sequence ID" value="ENSSMRP00000021105.1"/>
    <property type="gene ID" value="ENSSMRG00000016425.1"/>
</dbReference>
<feature type="region of interest" description="Disordered" evidence="6">
    <location>
        <begin position="828"/>
        <end position="851"/>
    </location>
</feature>
<feature type="region of interest" description="Disordered" evidence="6">
    <location>
        <begin position="31"/>
        <end position="63"/>
    </location>
</feature>
<organism evidence="8 9">
    <name type="scientific">Salvator merianae</name>
    <name type="common">Argentine black and white tegu</name>
    <name type="synonym">Tupinambis merianae</name>
    <dbReference type="NCBI Taxonomy" id="96440"/>
    <lineage>
        <taxon>Eukaryota</taxon>
        <taxon>Metazoa</taxon>
        <taxon>Chordata</taxon>
        <taxon>Craniata</taxon>
        <taxon>Vertebrata</taxon>
        <taxon>Euteleostomi</taxon>
        <taxon>Lepidosauria</taxon>
        <taxon>Squamata</taxon>
        <taxon>Bifurcata</taxon>
        <taxon>Unidentata</taxon>
        <taxon>Episquamata</taxon>
        <taxon>Laterata</taxon>
        <taxon>Teiioidea</taxon>
        <taxon>Teiidae</taxon>
        <taxon>Salvator</taxon>
    </lineage>
</organism>
<dbReference type="InterPro" id="IPR004087">
    <property type="entry name" value="KH_dom"/>
</dbReference>
<dbReference type="SUPFAM" id="SSF54791">
    <property type="entry name" value="Eukaryotic type KH-domain (KH-domain type I)"/>
    <property type="match status" value="3"/>
</dbReference>
<feature type="compositionally biased region" description="Polar residues" evidence="6">
    <location>
        <begin position="749"/>
        <end position="766"/>
    </location>
</feature>
<dbReference type="InterPro" id="IPR036612">
    <property type="entry name" value="KH_dom_type_1_sf"/>
</dbReference>
<dbReference type="FunFam" id="3.30.310.270:FF:000002">
    <property type="entry name" value="BicC family RNA binding protein 1"/>
    <property type="match status" value="1"/>
</dbReference>
<dbReference type="GO" id="GO:0006402">
    <property type="term" value="P:mRNA catabolic process"/>
    <property type="evidence" value="ECO:0007669"/>
    <property type="project" value="Ensembl"/>
</dbReference>
<dbReference type="Gene3D" id="3.30.1370.10">
    <property type="entry name" value="K Homology domain, type 1"/>
    <property type="match status" value="1"/>
</dbReference>
<sequence length="1124" mass="118764">MEEAGMLCGLRAGWGRSRAAAGPGQAFCKASGGGGGVCSSSRSKSRRALGGGEPELEADASAGGTTEALAGWDEAGGGRLWGQIASRGGDSGGGGVRGDDADQDGCCCCCCAEQAEDGGAVVAAAAARDWGCGQLGGGATAGGAGGMAAPQGYPLSDPGSNSERSADSPLPDEDGGGGSSSAGPARAHSASPEWGEERFRVDRKKLEAMLQAAAEGKGKSGEDFFQKIMEETNTQIAWPSKLKIGAKSKKDPHIKVSGKKEDVKEAKEKIMSVLDTKSNRVTLKMDVSHTEHSHVIGKGGNNIKKVMEETGCHIHFPDSNRNNQAEKSNQVSIAGQPAGVESARVRIRELLPLVLMFELPIAGILQPIPDPNSPTIQHISQTYNISVSFKQRSRTYGATVIIRGSQNNASAVKEGTAMLLEHLAGSLASAIPVSTQLDIAAQHHLFMMGRNGSNIKHIMQRTGAQIHFPDPSNPQKKSTVYLQGTIESVCLARQYLMGCLPLVLMFDMKEEINVEPQFITQLMEQLDVFISIKPKPKQPSKSVIVKSVERNALNMYEARKCLLGLESSGVTIITSPSTVSCPVGLSCPGLDILSSAGLGLTGLGLLGPTALSVSTSTTPNSLLNALNSSVSPLQSPSSGTPSPTLWASSIANTSAAGFSAIPHLMMPSTAQATLTSILLSGVPNYGQNTPSPPPGLTPVDIHVNGMQAENKKSPTSLNGHVKTSAMKYTALSATSLGENVLGPNHGDPSIQTNSHSASEQVTTKGNTGEGCNDAFVEVGMPRSPSHSANASELKQMMSSSKQSCAKRQTVELLQGTKNSHLHTTERLLSDSELSASENPVADKKAPGSERAAERAAAAQQNSERARLAPQSSYVSMQAFDYEQKKLLATKAMLKKPVVTEVRTPTNTWSGLGFSKSMPAETIKELRRANHVSYKPSMSTTYEGPSMSLSRSSSREHLGSGSDSDNWREHNGLGPAAPGDFVSSIGSPKRKQNKSTEHYLSSSNYMDGISSLTGSNGCNLNSLFKGSDLPELFSKLGLGKYTDIFQQQEIDLQTFLTLTDQDLKELGITTFGARRKMLLAISELNKNRRKLFDPSNVRASFLEGGASGRLPRQYHADIASVSGRW</sequence>
<evidence type="ECO:0000256" key="5">
    <source>
        <dbReference type="PROSITE-ProRule" id="PRU00117"/>
    </source>
</evidence>
<dbReference type="InterPro" id="IPR047549">
    <property type="entry name" value="BICC1_KH-I_rpt1"/>
</dbReference>
<feature type="region of interest" description="Disordered" evidence="6">
    <location>
        <begin position="148"/>
        <end position="198"/>
    </location>
</feature>
<feature type="region of interest" description="Disordered" evidence="6">
    <location>
        <begin position="745"/>
        <end position="769"/>
    </location>
</feature>
<dbReference type="GO" id="GO:0003723">
    <property type="term" value="F:RNA binding"/>
    <property type="evidence" value="ECO:0007669"/>
    <property type="project" value="UniProtKB-UniRule"/>
</dbReference>
<dbReference type="GO" id="GO:0005737">
    <property type="term" value="C:cytoplasm"/>
    <property type="evidence" value="ECO:0007669"/>
    <property type="project" value="TreeGrafter"/>
</dbReference>
<dbReference type="Pfam" id="PF22985">
    <property type="entry name" value="KH_BICC1"/>
    <property type="match status" value="2"/>
</dbReference>
<evidence type="ECO:0000313" key="8">
    <source>
        <dbReference type="Ensembl" id="ENSSMRP00000021105.1"/>
    </source>
</evidence>
<dbReference type="InterPro" id="IPR054727">
    <property type="entry name" value="BICC1_KH"/>
</dbReference>
<evidence type="ECO:0000256" key="2">
    <source>
        <dbReference type="ARBA" id="ARBA00022473"/>
    </source>
</evidence>
<dbReference type="GO" id="GO:0007507">
    <property type="term" value="P:heart development"/>
    <property type="evidence" value="ECO:0007669"/>
    <property type="project" value="Ensembl"/>
</dbReference>
<dbReference type="InterPro" id="IPR013761">
    <property type="entry name" value="SAM/pointed_sf"/>
</dbReference>
<dbReference type="Pfam" id="PF00536">
    <property type="entry name" value="SAM_1"/>
    <property type="match status" value="1"/>
</dbReference>
<evidence type="ECO:0000256" key="1">
    <source>
        <dbReference type="ARBA" id="ARBA00007662"/>
    </source>
</evidence>
<feature type="compositionally biased region" description="Low complexity" evidence="6">
    <location>
        <begin position="181"/>
        <end position="191"/>
    </location>
</feature>
<evidence type="ECO:0000259" key="7">
    <source>
        <dbReference type="PROSITE" id="PS50105"/>
    </source>
</evidence>
<accession>A0A8D0DSH3</accession>
<protein>
    <submittedName>
        <fullName evidence="8">BicC family RNA binding protein 1</fullName>
    </submittedName>
</protein>
<dbReference type="PANTHER" id="PTHR10627">
    <property type="entry name" value="SCP160"/>
    <property type="match status" value="1"/>
</dbReference>
<comment type="similarity">
    <text evidence="1">Belongs to the BicC family.</text>
</comment>
<reference evidence="8" key="1">
    <citation type="submission" date="2025-08" db="UniProtKB">
        <authorList>
            <consortium name="Ensembl"/>
        </authorList>
    </citation>
    <scope>IDENTIFICATION</scope>
</reference>
<dbReference type="CDD" id="cd09520">
    <property type="entry name" value="SAM_BICC1"/>
    <property type="match status" value="1"/>
</dbReference>
<dbReference type="InterPro" id="IPR037974">
    <property type="entry name" value="BICC1_SAM_dom"/>
</dbReference>
<dbReference type="PROSITE" id="PS50084">
    <property type="entry name" value="KH_TYPE_1"/>
    <property type="match status" value="2"/>
</dbReference>
<evidence type="ECO:0000256" key="6">
    <source>
        <dbReference type="SAM" id="MobiDB-lite"/>
    </source>
</evidence>
<evidence type="ECO:0000256" key="3">
    <source>
        <dbReference type="ARBA" id="ARBA00022737"/>
    </source>
</evidence>
<dbReference type="SMART" id="SM00322">
    <property type="entry name" value="KH"/>
    <property type="match status" value="3"/>
</dbReference>
<feature type="region of interest" description="Disordered" evidence="6">
    <location>
        <begin position="781"/>
        <end position="807"/>
    </location>
</feature>
<evidence type="ECO:0000256" key="4">
    <source>
        <dbReference type="ARBA" id="ARBA00022884"/>
    </source>
</evidence>
<dbReference type="InterPro" id="IPR004088">
    <property type="entry name" value="KH_dom_type_1"/>
</dbReference>
<dbReference type="InterPro" id="IPR047554">
    <property type="entry name" value="BICC1_KH-I_rpt2"/>
</dbReference>
<feature type="domain" description="SAM" evidence="7">
    <location>
        <begin position="1023"/>
        <end position="1086"/>
    </location>
</feature>
<proteinExistence type="inferred from homology"/>
<feature type="region of interest" description="Disordered" evidence="6">
    <location>
        <begin position="930"/>
        <end position="996"/>
    </location>
</feature>
<feature type="compositionally biased region" description="Basic and acidic residues" evidence="6">
    <location>
        <begin position="840"/>
        <end position="851"/>
    </location>
</feature>
<dbReference type="Gene3D" id="1.10.150.50">
    <property type="entry name" value="Transcription Factor, Ets-1"/>
    <property type="match status" value="1"/>
</dbReference>
<dbReference type="SMART" id="SM00454">
    <property type="entry name" value="SAM"/>
    <property type="match status" value="1"/>
</dbReference>
<dbReference type="Pfam" id="PF24234">
    <property type="entry name" value="KH_BICC1_1st"/>
    <property type="match status" value="1"/>
</dbReference>
<reference evidence="8" key="2">
    <citation type="submission" date="2025-09" db="UniProtKB">
        <authorList>
            <consortium name="Ensembl"/>
        </authorList>
    </citation>
    <scope>IDENTIFICATION</scope>
</reference>
<name>A0A8D0DSH3_SALMN</name>
<dbReference type="Pfam" id="PF00013">
    <property type="entry name" value="KH_1"/>
    <property type="match status" value="2"/>
</dbReference>